<keyword evidence="12" id="KW-1185">Reference proteome</keyword>
<comment type="similarity">
    <text evidence="2 8">Belongs to the Fmt family.</text>
</comment>
<dbReference type="Pfam" id="PF00551">
    <property type="entry name" value="Formyl_trans_N"/>
    <property type="match status" value="1"/>
</dbReference>
<evidence type="ECO:0000256" key="8">
    <source>
        <dbReference type="HAMAP-Rule" id="MF_00182"/>
    </source>
</evidence>
<keyword evidence="6 8" id="KW-0648">Protein biosynthesis</keyword>
<evidence type="ECO:0000256" key="2">
    <source>
        <dbReference type="ARBA" id="ARBA00010699"/>
    </source>
</evidence>
<proteinExistence type="inferred from homology"/>
<evidence type="ECO:0000256" key="5">
    <source>
        <dbReference type="ARBA" id="ARBA00022679"/>
    </source>
</evidence>
<evidence type="ECO:0000256" key="6">
    <source>
        <dbReference type="ARBA" id="ARBA00022917"/>
    </source>
</evidence>
<evidence type="ECO:0000313" key="11">
    <source>
        <dbReference type="EMBL" id="OCS91454.1"/>
    </source>
</evidence>
<dbReference type="PANTHER" id="PTHR11138:SF5">
    <property type="entry name" value="METHIONYL-TRNA FORMYLTRANSFERASE, MITOCHONDRIAL"/>
    <property type="match status" value="1"/>
</dbReference>
<dbReference type="Gene3D" id="3.40.50.170">
    <property type="entry name" value="Formyl transferase, N-terminal domain"/>
    <property type="match status" value="1"/>
</dbReference>
<name>A0A1C0YWG5_9BACL</name>
<protein>
    <recommendedName>
        <fullName evidence="4 8">Methionyl-tRNA formyltransferase</fullName>
        <ecNumber evidence="3 8">2.1.2.9</ecNumber>
    </recommendedName>
</protein>
<evidence type="ECO:0000256" key="7">
    <source>
        <dbReference type="ARBA" id="ARBA00048558"/>
    </source>
</evidence>
<comment type="function">
    <text evidence="1 8">Attaches a formyl group to the free amino group of methionyl-tRNA(fMet). The formyl group appears to play a dual role in the initiator identity of N-formylmethionyl-tRNA by promoting its recognition by IF2 and preventing the misappropriation of this tRNA by the elongation apparatus.</text>
</comment>
<dbReference type="HAMAP" id="MF_00182">
    <property type="entry name" value="Formyl_trans"/>
    <property type="match status" value="1"/>
</dbReference>
<comment type="catalytic activity">
    <reaction evidence="7 8">
        <text>L-methionyl-tRNA(fMet) + (6R)-10-formyltetrahydrofolate = N-formyl-L-methionyl-tRNA(fMet) + (6S)-5,6,7,8-tetrahydrofolate + H(+)</text>
        <dbReference type="Rhea" id="RHEA:24380"/>
        <dbReference type="Rhea" id="RHEA-COMP:9952"/>
        <dbReference type="Rhea" id="RHEA-COMP:9953"/>
        <dbReference type="ChEBI" id="CHEBI:15378"/>
        <dbReference type="ChEBI" id="CHEBI:57453"/>
        <dbReference type="ChEBI" id="CHEBI:78530"/>
        <dbReference type="ChEBI" id="CHEBI:78844"/>
        <dbReference type="ChEBI" id="CHEBI:195366"/>
        <dbReference type="EC" id="2.1.2.9"/>
    </reaction>
</comment>
<sequence length="310" mass="33814">MNIIFMGTPAFSAPILRMLHEEGHNILAVVTQPDRPVGRKKVLTPTPVKEEALALGLPVLQPEKLRGSDEMAQIIAMNADLIVTAAFGQILPKEVLDAPRLGCVNVHASLLPKYRGGAPIHQAIIDGEAETGVTIMYMAEKLDAGNIISQRAIAIEEEDHTGGMFDKLSVVGRDLLKETLPSLEAGTNDSIVQDESLVTYARNISREQERIDWTKSARDVYNQVRGLHPWPVAYTTMNDANVKVWWAQVGGDTTELPGTVVDIQTDKFGVATGDGVLYITDLQPAGKKRMSATDYLRGTGSTLQIGDRFE</sequence>
<accession>A0A1C0YWG5</accession>
<dbReference type="InterPro" id="IPR005794">
    <property type="entry name" value="Fmt"/>
</dbReference>
<evidence type="ECO:0000259" key="10">
    <source>
        <dbReference type="Pfam" id="PF02911"/>
    </source>
</evidence>
<feature type="domain" description="Formyl transferase N-terminal" evidence="9">
    <location>
        <begin position="1"/>
        <end position="177"/>
    </location>
</feature>
<dbReference type="CDD" id="cd08646">
    <property type="entry name" value="FMT_core_Met-tRNA-FMT_N"/>
    <property type="match status" value="1"/>
</dbReference>
<dbReference type="FunFam" id="3.40.50.12230:FF:000001">
    <property type="entry name" value="Methionyl-tRNA formyltransferase"/>
    <property type="match status" value="1"/>
</dbReference>
<dbReference type="CDD" id="cd08704">
    <property type="entry name" value="Met_tRNA_FMT_C"/>
    <property type="match status" value="1"/>
</dbReference>
<dbReference type="InterPro" id="IPR005793">
    <property type="entry name" value="Formyl_trans_C"/>
</dbReference>
<dbReference type="InterPro" id="IPR037022">
    <property type="entry name" value="Formyl_trans_C_sf"/>
</dbReference>
<dbReference type="Gene3D" id="3.10.25.10">
    <property type="entry name" value="Formyl transferase, C-terminal domain"/>
    <property type="match status" value="1"/>
</dbReference>
<dbReference type="GO" id="GO:0004479">
    <property type="term" value="F:methionyl-tRNA formyltransferase activity"/>
    <property type="evidence" value="ECO:0007669"/>
    <property type="project" value="UniProtKB-UniRule"/>
</dbReference>
<feature type="domain" description="Formyl transferase C-terminal" evidence="10">
    <location>
        <begin position="203"/>
        <end position="298"/>
    </location>
</feature>
<dbReference type="EC" id="2.1.2.9" evidence="3 8"/>
<evidence type="ECO:0000256" key="1">
    <source>
        <dbReference type="ARBA" id="ARBA00002606"/>
    </source>
</evidence>
<gene>
    <name evidence="8" type="primary">fmt</name>
    <name evidence="11" type="ORF">A6K76_08890</name>
</gene>
<dbReference type="PROSITE" id="PS00373">
    <property type="entry name" value="GART"/>
    <property type="match status" value="1"/>
</dbReference>
<dbReference type="AlphaFoldDB" id="A0A1C0YWG5"/>
<dbReference type="SUPFAM" id="SSF50486">
    <property type="entry name" value="FMT C-terminal domain-like"/>
    <property type="match status" value="1"/>
</dbReference>
<dbReference type="InterPro" id="IPR041711">
    <property type="entry name" value="Met-tRNA-FMT_N"/>
</dbReference>
<dbReference type="Pfam" id="PF02911">
    <property type="entry name" value="Formyl_trans_C"/>
    <property type="match status" value="1"/>
</dbReference>
<comment type="caution">
    <text evidence="11">The sequence shown here is derived from an EMBL/GenBank/DDBJ whole genome shotgun (WGS) entry which is preliminary data.</text>
</comment>
<dbReference type="SUPFAM" id="SSF53328">
    <property type="entry name" value="Formyltransferase"/>
    <property type="match status" value="1"/>
</dbReference>
<dbReference type="InterPro" id="IPR044135">
    <property type="entry name" value="Met-tRNA-FMT_C"/>
</dbReference>
<dbReference type="InterPro" id="IPR001555">
    <property type="entry name" value="GART_AS"/>
</dbReference>
<dbReference type="InterPro" id="IPR036477">
    <property type="entry name" value="Formyl_transf_N_sf"/>
</dbReference>
<organism evidence="11 12">
    <name type="scientific">Caryophanon latum</name>
    <dbReference type="NCBI Taxonomy" id="33977"/>
    <lineage>
        <taxon>Bacteria</taxon>
        <taxon>Bacillati</taxon>
        <taxon>Bacillota</taxon>
        <taxon>Bacilli</taxon>
        <taxon>Bacillales</taxon>
        <taxon>Caryophanaceae</taxon>
        <taxon>Caryophanon</taxon>
    </lineage>
</organism>
<evidence type="ECO:0000313" key="12">
    <source>
        <dbReference type="Proteomes" id="UP000093482"/>
    </source>
</evidence>
<dbReference type="Proteomes" id="UP000093482">
    <property type="component" value="Unassembled WGS sequence"/>
</dbReference>
<dbReference type="GO" id="GO:0005829">
    <property type="term" value="C:cytosol"/>
    <property type="evidence" value="ECO:0007669"/>
    <property type="project" value="TreeGrafter"/>
</dbReference>
<dbReference type="RefSeq" id="WP_066463326.1">
    <property type="nucleotide sequence ID" value="NZ_MATO01000028.1"/>
</dbReference>
<feature type="binding site" evidence="8">
    <location>
        <begin position="109"/>
        <end position="112"/>
    </location>
    <ligand>
        <name>(6S)-5,6,7,8-tetrahydrofolate</name>
        <dbReference type="ChEBI" id="CHEBI:57453"/>
    </ligand>
</feature>
<dbReference type="PANTHER" id="PTHR11138">
    <property type="entry name" value="METHIONYL-TRNA FORMYLTRANSFERASE"/>
    <property type="match status" value="1"/>
</dbReference>
<dbReference type="FunFam" id="3.40.50.170:FF:000004">
    <property type="entry name" value="Methionyl-tRNA formyltransferase"/>
    <property type="match status" value="1"/>
</dbReference>
<dbReference type="InterPro" id="IPR002376">
    <property type="entry name" value="Formyl_transf_N"/>
</dbReference>
<keyword evidence="5 8" id="KW-0808">Transferase</keyword>
<dbReference type="EMBL" id="MATO01000028">
    <property type="protein sequence ID" value="OCS91454.1"/>
    <property type="molecule type" value="Genomic_DNA"/>
</dbReference>
<reference evidence="11 12" key="1">
    <citation type="submission" date="2016-07" db="EMBL/GenBank/DDBJ databases">
        <title>Caryophanon latum genome sequencing.</title>
        <authorList>
            <person name="Verma A."/>
            <person name="Pal Y."/>
            <person name="Krishnamurthi S."/>
        </authorList>
    </citation>
    <scope>NUCLEOTIDE SEQUENCE [LARGE SCALE GENOMIC DNA]</scope>
    <source>
        <strain evidence="11 12">DSM 14151</strain>
    </source>
</reference>
<evidence type="ECO:0000256" key="4">
    <source>
        <dbReference type="ARBA" id="ARBA00016014"/>
    </source>
</evidence>
<dbReference type="OrthoDB" id="9802815at2"/>
<evidence type="ECO:0000256" key="3">
    <source>
        <dbReference type="ARBA" id="ARBA00012261"/>
    </source>
</evidence>
<evidence type="ECO:0000259" key="9">
    <source>
        <dbReference type="Pfam" id="PF00551"/>
    </source>
</evidence>
<dbReference type="NCBIfam" id="TIGR00460">
    <property type="entry name" value="fmt"/>
    <property type="match status" value="1"/>
</dbReference>
<dbReference type="InterPro" id="IPR011034">
    <property type="entry name" value="Formyl_transferase-like_C_sf"/>
</dbReference>